<feature type="region of interest" description="Disordered" evidence="5">
    <location>
        <begin position="536"/>
        <end position="603"/>
    </location>
</feature>
<dbReference type="PANTHER" id="PTHR23501">
    <property type="entry name" value="MAJOR FACILITATOR SUPERFAMILY"/>
    <property type="match status" value="1"/>
</dbReference>
<reference evidence="8" key="2">
    <citation type="submission" date="2022-10" db="EMBL/GenBank/DDBJ databases">
        <authorList>
            <person name="Trinh H.N."/>
        </authorList>
    </citation>
    <scope>NUCLEOTIDE SEQUENCE</scope>
    <source>
        <strain evidence="8">RN2-1</strain>
    </source>
</reference>
<evidence type="ECO:0000256" key="6">
    <source>
        <dbReference type="SAM" id="Phobius"/>
    </source>
</evidence>
<feature type="domain" description="Major facilitator superfamily (MFS) profile" evidence="7">
    <location>
        <begin position="20"/>
        <end position="468"/>
    </location>
</feature>
<evidence type="ECO:0000256" key="3">
    <source>
        <dbReference type="ARBA" id="ARBA00022989"/>
    </source>
</evidence>
<feature type="transmembrane region" description="Helical" evidence="6">
    <location>
        <begin position="88"/>
        <end position="111"/>
    </location>
</feature>
<dbReference type="PROSITE" id="PS50850">
    <property type="entry name" value="MFS"/>
    <property type="match status" value="1"/>
</dbReference>
<feature type="transmembrane region" description="Helical" evidence="6">
    <location>
        <begin position="267"/>
        <end position="287"/>
    </location>
</feature>
<accession>A0AA42CII2</accession>
<evidence type="ECO:0000259" key="7">
    <source>
        <dbReference type="PROSITE" id="PS50850"/>
    </source>
</evidence>
<dbReference type="InterPro" id="IPR020846">
    <property type="entry name" value="MFS_dom"/>
</dbReference>
<sequence length="603" mass="61791">MSLGVRADWTGLFARGMAPVTLTLCLGEGVYAFNSFLVSTAMPSAVRELGGIHFIGWTATLYLVAAIVTGSAAGFLKQRFGARPLLSAAALVFLAGTVAAGGAPSMAVVLVGRTLQGAGEGAIAAACYALVAELYPQRMVPKAFGLLAVVWALAAFGGPALAGALTEAVSWRAAFLVNIPVIAVFLVLVPRALPATSSRAGTGPPSGKSVPMGRLAGIAGGIMLIAVASVAGPAWLAAALVGLGFLTLAAVFAADRRAPGRLFPGDAFAVRTVVGAGLWVVFLMPLGQATTSVYLPISVQSLWGYTPTAAGALVAVMALSWSGTAVLTANFTEARARRLFIRLGPVLLAAGLAGTAVALPAEWPVLLVPCQVLIGSGFGVGWGFLNQAITEAAQPGEADRAAGLVPTTQSAGYAIGAAIAGCVANLTGYADALMAPGGVPLDAWIFTIGALFAAAAAVISLRAGLVGGGAQNNDSYQRPFFMAAGMGPYRMTAVNPGATFTQQLAAVKLRPSTPHVHNNEAQSGGTRPVIRATLDWRRGNGGVDGSRVRRVRQADHGQRHRHPHGLSVRQRDRRAHRCRAGARGHGQPGNREPDTRGFAPLGR</sequence>
<dbReference type="RefSeq" id="WP_264714683.1">
    <property type="nucleotide sequence ID" value="NZ_JAPDNT010000013.1"/>
</dbReference>
<dbReference type="InterPro" id="IPR011701">
    <property type="entry name" value="MFS"/>
</dbReference>
<proteinExistence type="predicted"/>
<comment type="subcellular location">
    <subcellularLocation>
        <location evidence="1">Membrane</location>
        <topology evidence="1">Multi-pass membrane protein</topology>
    </subcellularLocation>
</comment>
<gene>
    <name evidence="8" type="ORF">OL599_15345</name>
</gene>
<feature type="compositionally biased region" description="Basic residues" evidence="5">
    <location>
        <begin position="571"/>
        <end position="582"/>
    </location>
</feature>
<feature type="transmembrane region" description="Helical" evidence="6">
    <location>
        <begin position="210"/>
        <end position="228"/>
    </location>
</feature>
<feature type="transmembrane region" description="Helical" evidence="6">
    <location>
        <begin position="54"/>
        <end position="76"/>
    </location>
</feature>
<dbReference type="AlphaFoldDB" id="A0AA42CII2"/>
<evidence type="ECO:0000313" key="9">
    <source>
        <dbReference type="Proteomes" id="UP001165679"/>
    </source>
</evidence>
<feature type="transmembrane region" description="Helical" evidence="6">
    <location>
        <begin position="12"/>
        <end position="34"/>
    </location>
</feature>
<keyword evidence="4 6" id="KW-0472">Membrane</keyword>
<evidence type="ECO:0000313" key="8">
    <source>
        <dbReference type="EMBL" id="MCW3475952.1"/>
    </source>
</evidence>
<feature type="transmembrane region" description="Helical" evidence="6">
    <location>
        <begin position="443"/>
        <end position="465"/>
    </location>
</feature>
<dbReference type="EMBL" id="JAPDNT010000013">
    <property type="protein sequence ID" value="MCW3475952.1"/>
    <property type="molecule type" value="Genomic_DNA"/>
</dbReference>
<feature type="transmembrane region" description="Helical" evidence="6">
    <location>
        <begin position="143"/>
        <end position="165"/>
    </location>
</feature>
<feature type="transmembrane region" description="Helical" evidence="6">
    <location>
        <begin position="171"/>
        <end position="189"/>
    </location>
</feature>
<comment type="caution">
    <text evidence="8">The sequence shown here is derived from an EMBL/GenBank/DDBJ whole genome shotgun (WGS) entry which is preliminary data.</text>
</comment>
<dbReference type="InterPro" id="IPR036259">
    <property type="entry name" value="MFS_trans_sf"/>
</dbReference>
<dbReference type="GO" id="GO:0005886">
    <property type="term" value="C:plasma membrane"/>
    <property type="evidence" value="ECO:0007669"/>
    <property type="project" value="TreeGrafter"/>
</dbReference>
<dbReference type="GO" id="GO:0022857">
    <property type="term" value="F:transmembrane transporter activity"/>
    <property type="evidence" value="ECO:0007669"/>
    <property type="project" value="InterPro"/>
</dbReference>
<keyword evidence="9" id="KW-1185">Reference proteome</keyword>
<dbReference type="Pfam" id="PF07690">
    <property type="entry name" value="MFS_1"/>
    <property type="match status" value="1"/>
</dbReference>
<evidence type="ECO:0000256" key="2">
    <source>
        <dbReference type="ARBA" id="ARBA00022692"/>
    </source>
</evidence>
<feature type="transmembrane region" description="Helical" evidence="6">
    <location>
        <begin position="339"/>
        <end position="359"/>
    </location>
</feature>
<feature type="transmembrane region" description="Helical" evidence="6">
    <location>
        <begin position="307"/>
        <end position="327"/>
    </location>
</feature>
<keyword evidence="2 6" id="KW-0812">Transmembrane</keyword>
<organism evidence="8 9">
    <name type="scientific">Limobrevibacterium gyesilva</name>
    <dbReference type="NCBI Taxonomy" id="2991712"/>
    <lineage>
        <taxon>Bacteria</taxon>
        <taxon>Pseudomonadati</taxon>
        <taxon>Pseudomonadota</taxon>
        <taxon>Alphaproteobacteria</taxon>
        <taxon>Acetobacterales</taxon>
        <taxon>Acetobacteraceae</taxon>
        <taxon>Limobrevibacterium</taxon>
    </lineage>
</organism>
<dbReference type="PRINTS" id="PR01036">
    <property type="entry name" value="TCRTETB"/>
</dbReference>
<dbReference type="PANTHER" id="PTHR23501:SF154">
    <property type="entry name" value="MULTIDRUG-EFFLUX TRANSPORTER RV1634-RELATED"/>
    <property type="match status" value="1"/>
</dbReference>
<keyword evidence="3 6" id="KW-1133">Transmembrane helix</keyword>
<dbReference type="Proteomes" id="UP001165679">
    <property type="component" value="Unassembled WGS sequence"/>
</dbReference>
<name>A0AA42CII2_9PROT</name>
<evidence type="ECO:0000256" key="5">
    <source>
        <dbReference type="SAM" id="MobiDB-lite"/>
    </source>
</evidence>
<dbReference type="SUPFAM" id="SSF103473">
    <property type="entry name" value="MFS general substrate transporter"/>
    <property type="match status" value="1"/>
</dbReference>
<protein>
    <submittedName>
        <fullName evidence="8">MFS transporter</fullName>
    </submittedName>
</protein>
<evidence type="ECO:0000256" key="1">
    <source>
        <dbReference type="ARBA" id="ARBA00004141"/>
    </source>
</evidence>
<dbReference type="Gene3D" id="1.20.1250.20">
    <property type="entry name" value="MFS general substrate transporter like domains"/>
    <property type="match status" value="2"/>
</dbReference>
<evidence type="ECO:0000256" key="4">
    <source>
        <dbReference type="ARBA" id="ARBA00023136"/>
    </source>
</evidence>
<reference evidence="8" key="1">
    <citation type="submission" date="2022-09" db="EMBL/GenBank/DDBJ databases">
        <title>Rhodovastum sp. nov. RN2-1 isolated from soil in Seongnam, South Korea.</title>
        <authorList>
            <person name="Le N.T."/>
        </authorList>
    </citation>
    <scope>NUCLEOTIDE SEQUENCE</scope>
    <source>
        <strain evidence="8">RN2-1</strain>
    </source>
</reference>